<gene>
    <name evidence="7" type="ORF">GXW76_10695</name>
</gene>
<evidence type="ECO:0000256" key="1">
    <source>
        <dbReference type="ARBA" id="ARBA00004651"/>
    </source>
</evidence>
<dbReference type="InterPro" id="IPR001851">
    <property type="entry name" value="ABC_transp_permease"/>
</dbReference>
<feature type="transmembrane region" description="Helical" evidence="6">
    <location>
        <begin position="82"/>
        <end position="106"/>
    </location>
</feature>
<dbReference type="PANTHER" id="PTHR30482:SF10">
    <property type="entry name" value="HIGH-AFFINITY BRANCHED-CHAIN AMINO ACID TRANSPORT PROTEIN BRAE"/>
    <property type="match status" value="1"/>
</dbReference>
<evidence type="ECO:0000256" key="4">
    <source>
        <dbReference type="ARBA" id="ARBA00022989"/>
    </source>
</evidence>
<dbReference type="Pfam" id="PF02653">
    <property type="entry name" value="BPD_transp_2"/>
    <property type="match status" value="1"/>
</dbReference>
<feature type="transmembrane region" description="Helical" evidence="6">
    <location>
        <begin position="57"/>
        <end position="75"/>
    </location>
</feature>
<evidence type="ECO:0000256" key="3">
    <source>
        <dbReference type="ARBA" id="ARBA00022692"/>
    </source>
</evidence>
<reference evidence="7" key="2">
    <citation type="journal article" date="2021" name="Syst. Appl. Microbiol.">
        <title>Roseomonas hellenica sp. nov., isolated from roots of wild-growing Alkanna tinctoria.</title>
        <authorList>
            <person name="Rat A."/>
            <person name="Naranjo H.D."/>
            <person name="Lebbe L."/>
            <person name="Cnockaert M."/>
            <person name="Krigas N."/>
            <person name="Grigoriadou K."/>
            <person name="Maloupa E."/>
            <person name="Willems A."/>
        </authorList>
    </citation>
    <scope>NUCLEOTIDE SEQUENCE</scope>
    <source>
        <strain evidence="7">LMG 31231</strain>
    </source>
</reference>
<accession>A0A9X9WWW0</accession>
<feature type="transmembrane region" description="Helical" evidence="6">
    <location>
        <begin position="6"/>
        <end position="24"/>
    </location>
</feature>
<feature type="transmembrane region" description="Helical" evidence="6">
    <location>
        <begin position="208"/>
        <end position="232"/>
    </location>
</feature>
<evidence type="ECO:0000313" key="7">
    <source>
        <dbReference type="EMBL" id="MBR0671639.1"/>
    </source>
</evidence>
<evidence type="ECO:0000256" key="5">
    <source>
        <dbReference type="ARBA" id="ARBA00023136"/>
    </source>
</evidence>
<dbReference type="Proteomes" id="UP001138751">
    <property type="component" value="Unassembled WGS sequence"/>
</dbReference>
<proteinExistence type="predicted"/>
<keyword evidence="2" id="KW-1003">Cell membrane</keyword>
<dbReference type="EMBL" id="JAAEDM010000023">
    <property type="protein sequence ID" value="MBR0671639.1"/>
    <property type="molecule type" value="Genomic_DNA"/>
</dbReference>
<sequence>MTLRDVLPHLGFLFALAVVPYLGVSGPTLNFLIAVLIVALAAQGWNVLGGFGGQYSFGHAAFFGSGAYATAILQVQLGWGAWVGLGASLVVGAIVGLAIGFLSFRAGLRGSYFALVTLAFAEVLRIVANAAGFTGGAAGLLIRLQPGFENLQFADRRHFYLLVLGFVGVALILSRWLERSRFGAHLVAVRENEEAAKALGVDTLRVKLGAIALSAAITACSGCLYAQYYLYIDANVAYGTWISVEALLAPIVGGIGTAFGPLVGALALHGVGEATKLLAGGRPGLDLVVFGGCLILAIAFAPRGIAGLAARVLQSRSAAREGR</sequence>
<keyword evidence="5 6" id="KW-0472">Membrane</keyword>
<organism evidence="7 8">
    <name type="scientific">Neoroseomonas soli</name>
    <dbReference type="NCBI Taxonomy" id="1081025"/>
    <lineage>
        <taxon>Bacteria</taxon>
        <taxon>Pseudomonadati</taxon>
        <taxon>Pseudomonadota</taxon>
        <taxon>Alphaproteobacteria</taxon>
        <taxon>Acetobacterales</taxon>
        <taxon>Acetobacteraceae</taxon>
        <taxon>Neoroseomonas</taxon>
    </lineage>
</organism>
<feature type="transmembrane region" description="Helical" evidence="6">
    <location>
        <begin position="244"/>
        <end position="268"/>
    </location>
</feature>
<reference evidence="7" key="1">
    <citation type="submission" date="2020-01" db="EMBL/GenBank/DDBJ databases">
        <authorList>
            <person name="Rat A."/>
        </authorList>
    </citation>
    <scope>NUCLEOTIDE SEQUENCE</scope>
    <source>
        <strain evidence="7">LMG 31231</strain>
    </source>
</reference>
<evidence type="ECO:0000256" key="2">
    <source>
        <dbReference type="ARBA" id="ARBA00022475"/>
    </source>
</evidence>
<keyword evidence="3 6" id="KW-0812">Transmembrane</keyword>
<keyword evidence="4 6" id="KW-1133">Transmembrane helix</keyword>
<dbReference type="InterPro" id="IPR043428">
    <property type="entry name" value="LivM-like"/>
</dbReference>
<feature type="transmembrane region" description="Helical" evidence="6">
    <location>
        <begin position="159"/>
        <end position="177"/>
    </location>
</feature>
<evidence type="ECO:0000313" key="8">
    <source>
        <dbReference type="Proteomes" id="UP001138751"/>
    </source>
</evidence>
<dbReference type="GO" id="GO:0015658">
    <property type="term" value="F:branched-chain amino acid transmembrane transporter activity"/>
    <property type="evidence" value="ECO:0007669"/>
    <property type="project" value="InterPro"/>
</dbReference>
<dbReference type="PANTHER" id="PTHR30482">
    <property type="entry name" value="HIGH-AFFINITY BRANCHED-CHAIN AMINO ACID TRANSPORT SYSTEM PERMEASE"/>
    <property type="match status" value="1"/>
</dbReference>
<feature type="transmembrane region" description="Helical" evidence="6">
    <location>
        <begin position="31"/>
        <end position="51"/>
    </location>
</feature>
<dbReference type="GO" id="GO:0005886">
    <property type="term" value="C:plasma membrane"/>
    <property type="evidence" value="ECO:0007669"/>
    <property type="project" value="UniProtKB-SubCell"/>
</dbReference>
<comment type="subcellular location">
    <subcellularLocation>
        <location evidence="1">Cell membrane</location>
        <topology evidence="1">Multi-pass membrane protein</topology>
    </subcellularLocation>
</comment>
<name>A0A9X9WWW0_9PROT</name>
<dbReference type="CDD" id="cd06581">
    <property type="entry name" value="TM_PBP1_LivM_like"/>
    <property type="match status" value="1"/>
</dbReference>
<feature type="transmembrane region" description="Helical" evidence="6">
    <location>
        <begin position="288"/>
        <end position="313"/>
    </location>
</feature>
<protein>
    <submittedName>
        <fullName evidence="7">Branched-chain amino acid ABC transporter permease</fullName>
    </submittedName>
</protein>
<evidence type="ECO:0000256" key="6">
    <source>
        <dbReference type="SAM" id="Phobius"/>
    </source>
</evidence>
<dbReference type="RefSeq" id="WP_211862016.1">
    <property type="nucleotide sequence ID" value="NZ_JAAEDM010000023.1"/>
</dbReference>
<comment type="caution">
    <text evidence="7">The sequence shown here is derived from an EMBL/GenBank/DDBJ whole genome shotgun (WGS) entry which is preliminary data.</text>
</comment>
<keyword evidence="8" id="KW-1185">Reference proteome</keyword>
<dbReference type="AlphaFoldDB" id="A0A9X9WWW0"/>